<dbReference type="InterPro" id="IPR051159">
    <property type="entry name" value="Hexapeptide_acetyltransf"/>
</dbReference>
<dbReference type="PANTHER" id="PTHR23416">
    <property type="entry name" value="SIALIC ACID SYNTHASE-RELATED"/>
    <property type="match status" value="1"/>
</dbReference>
<keyword evidence="3" id="KW-0677">Repeat</keyword>
<dbReference type="Gene3D" id="2.160.10.10">
    <property type="entry name" value="Hexapeptide repeat proteins"/>
    <property type="match status" value="1"/>
</dbReference>
<dbReference type="EMBL" id="DXAM01000140">
    <property type="protein sequence ID" value="HJA05218.1"/>
    <property type="molecule type" value="Genomic_DNA"/>
</dbReference>
<keyword evidence="2" id="KW-0808">Transferase</keyword>
<name>A0A9D2H615_9MICO</name>
<reference evidence="4" key="2">
    <citation type="submission" date="2021-04" db="EMBL/GenBank/DDBJ databases">
        <authorList>
            <person name="Gilroy R."/>
        </authorList>
    </citation>
    <scope>NUCLEOTIDE SEQUENCE</scope>
    <source>
        <strain evidence="4">ChiHjej8B7-3636</strain>
    </source>
</reference>
<protein>
    <submittedName>
        <fullName evidence="4">Sugar O-acetyltransferase</fullName>
    </submittedName>
</protein>
<evidence type="ECO:0000313" key="4">
    <source>
        <dbReference type="EMBL" id="HJA05218.1"/>
    </source>
</evidence>
<proteinExistence type="inferred from homology"/>
<evidence type="ECO:0000256" key="3">
    <source>
        <dbReference type="ARBA" id="ARBA00022737"/>
    </source>
</evidence>
<gene>
    <name evidence="4" type="ORF">H9800_10220</name>
</gene>
<dbReference type="PROSITE" id="PS00101">
    <property type="entry name" value="HEXAPEP_TRANSFERASES"/>
    <property type="match status" value="1"/>
</dbReference>
<evidence type="ECO:0000313" key="5">
    <source>
        <dbReference type="Proteomes" id="UP000824220"/>
    </source>
</evidence>
<dbReference type="GO" id="GO:0008374">
    <property type="term" value="F:O-acyltransferase activity"/>
    <property type="evidence" value="ECO:0007669"/>
    <property type="project" value="TreeGrafter"/>
</dbReference>
<organism evidence="4 5">
    <name type="scientific">Candidatus Microbacterium stercoravium</name>
    <dbReference type="NCBI Taxonomy" id="2838697"/>
    <lineage>
        <taxon>Bacteria</taxon>
        <taxon>Bacillati</taxon>
        <taxon>Actinomycetota</taxon>
        <taxon>Actinomycetes</taxon>
        <taxon>Micrococcales</taxon>
        <taxon>Microbacteriaceae</taxon>
        <taxon>Microbacterium</taxon>
    </lineage>
</organism>
<dbReference type="InterPro" id="IPR018357">
    <property type="entry name" value="Hexapep_transf_CS"/>
</dbReference>
<sequence>MLNIADDADIDAQVVFNHSDRVTITVGANTRIYRGSEFTGDILVGSDVFINRDCYVRPNTTIGDRVNIGPFVRLVTDTHDVGPHERRAGTVRHDAIVIGDGSWIGASSTVLAGVRIGAGSVVAAGSVVTDDVPDDVVVAGVPAKIVKRLAR</sequence>
<evidence type="ECO:0000256" key="1">
    <source>
        <dbReference type="ARBA" id="ARBA00007274"/>
    </source>
</evidence>
<accession>A0A9D2H615</accession>
<dbReference type="PANTHER" id="PTHR23416:SF23">
    <property type="entry name" value="ACETYLTRANSFERASE C18B11.09C-RELATED"/>
    <property type="match status" value="1"/>
</dbReference>
<dbReference type="Pfam" id="PF00132">
    <property type="entry name" value="Hexapep"/>
    <property type="match status" value="2"/>
</dbReference>
<comment type="caution">
    <text evidence="4">The sequence shown here is derived from an EMBL/GenBank/DDBJ whole genome shotgun (WGS) entry which is preliminary data.</text>
</comment>
<dbReference type="Proteomes" id="UP000824220">
    <property type="component" value="Unassembled WGS sequence"/>
</dbReference>
<evidence type="ECO:0000256" key="2">
    <source>
        <dbReference type="ARBA" id="ARBA00022679"/>
    </source>
</evidence>
<dbReference type="InterPro" id="IPR011004">
    <property type="entry name" value="Trimer_LpxA-like_sf"/>
</dbReference>
<dbReference type="SUPFAM" id="SSF51161">
    <property type="entry name" value="Trimeric LpxA-like enzymes"/>
    <property type="match status" value="1"/>
</dbReference>
<dbReference type="AlphaFoldDB" id="A0A9D2H615"/>
<dbReference type="InterPro" id="IPR001451">
    <property type="entry name" value="Hexapep"/>
</dbReference>
<comment type="similarity">
    <text evidence="1">Belongs to the transferase hexapeptide repeat family.</text>
</comment>
<dbReference type="GO" id="GO:0005829">
    <property type="term" value="C:cytosol"/>
    <property type="evidence" value="ECO:0007669"/>
    <property type="project" value="TreeGrafter"/>
</dbReference>
<reference evidence="4" key="1">
    <citation type="journal article" date="2021" name="PeerJ">
        <title>Extensive microbial diversity within the chicken gut microbiome revealed by metagenomics and culture.</title>
        <authorList>
            <person name="Gilroy R."/>
            <person name="Ravi A."/>
            <person name="Getino M."/>
            <person name="Pursley I."/>
            <person name="Horton D.L."/>
            <person name="Alikhan N.F."/>
            <person name="Baker D."/>
            <person name="Gharbi K."/>
            <person name="Hall N."/>
            <person name="Watson M."/>
            <person name="Adriaenssens E.M."/>
            <person name="Foster-Nyarko E."/>
            <person name="Jarju S."/>
            <person name="Secka A."/>
            <person name="Antonio M."/>
            <person name="Oren A."/>
            <person name="Chaudhuri R.R."/>
            <person name="La Ragione R."/>
            <person name="Hildebrand F."/>
            <person name="Pallen M.J."/>
        </authorList>
    </citation>
    <scope>NUCLEOTIDE SEQUENCE</scope>
    <source>
        <strain evidence="4">ChiHjej8B7-3636</strain>
    </source>
</reference>